<evidence type="ECO:0000256" key="17">
    <source>
        <dbReference type="ARBA" id="ARBA00023140"/>
    </source>
</evidence>
<feature type="transmembrane region" description="Helical" evidence="21 23">
    <location>
        <begin position="559"/>
        <end position="581"/>
    </location>
</feature>
<feature type="active site" evidence="20 22">
    <location>
        <position position="1803"/>
    </location>
</feature>
<dbReference type="SUPFAM" id="SSF88697">
    <property type="entry name" value="PUA domain-like"/>
    <property type="match status" value="1"/>
</dbReference>
<evidence type="ECO:0000256" key="18">
    <source>
        <dbReference type="ARBA" id="ARBA00023209"/>
    </source>
</evidence>
<dbReference type="SMART" id="SM00382">
    <property type="entry name" value="AAA"/>
    <property type="match status" value="1"/>
</dbReference>
<dbReference type="HAMAP" id="MF_03217">
    <property type="entry name" value="PEMT"/>
    <property type="match status" value="1"/>
</dbReference>
<dbReference type="GO" id="GO:0004252">
    <property type="term" value="F:serine-type endopeptidase activity"/>
    <property type="evidence" value="ECO:0007669"/>
    <property type="project" value="UniProtKB-UniRule"/>
</dbReference>
<dbReference type="GO" id="GO:0004176">
    <property type="term" value="F:ATP-dependent peptidase activity"/>
    <property type="evidence" value="ECO:0007669"/>
    <property type="project" value="UniProtKB-UniRule"/>
</dbReference>
<feature type="short sequence motif" description="Microbody targeting signal" evidence="20">
    <location>
        <begin position="1866"/>
        <end position="1868"/>
    </location>
</feature>
<keyword evidence="14 21" id="KW-1133">Transmembrane helix</keyword>
<dbReference type="InterPro" id="IPR016219">
    <property type="entry name" value="Phosphatid-EA_MeTrfase_fun"/>
</dbReference>
<comment type="function">
    <text evidence="20">ATP-dependent serine protease that mediates the selective degradation of misfolded and unassembled polypeptides in the peroxisomal matrix. Necessary for type 2 peroxisome targeting signal (PTS2)-containing protein processing and facilitates peroxisome matrix protein import.</text>
</comment>
<feature type="transmembrane region" description="Helical" evidence="21 23">
    <location>
        <begin position="87"/>
        <end position="106"/>
    </location>
</feature>
<dbReference type="InterPro" id="IPR027417">
    <property type="entry name" value="P-loop_NTPase"/>
</dbReference>
<comment type="similarity">
    <text evidence="21 23">Belongs to the class VI-like SAM-binding methyltransferase superfamily. CHO2 family.</text>
</comment>
<dbReference type="InterPro" id="IPR046336">
    <property type="entry name" value="Lon_prtase_N_sf"/>
</dbReference>
<evidence type="ECO:0000256" key="12">
    <source>
        <dbReference type="ARBA" id="ARBA00022825"/>
    </source>
</evidence>
<dbReference type="InterPro" id="IPR020568">
    <property type="entry name" value="Ribosomal_Su5_D2-typ_SF"/>
</dbReference>
<dbReference type="GO" id="GO:0006515">
    <property type="term" value="P:protein quality control for misfolded or incompletely synthesized proteins"/>
    <property type="evidence" value="ECO:0007669"/>
    <property type="project" value="UniProtKB-UniRule"/>
</dbReference>
<evidence type="ECO:0000256" key="15">
    <source>
        <dbReference type="ARBA" id="ARBA00023098"/>
    </source>
</evidence>
<feature type="transmembrane region" description="Helical" evidence="21 23">
    <location>
        <begin position="112"/>
        <end position="134"/>
    </location>
</feature>
<keyword evidence="12 20" id="KW-0720">Serine protease</keyword>
<comment type="pathway">
    <text evidence="21 23">Phospholipid metabolism; phosphatidylcholine biosynthesis.</text>
</comment>
<feature type="transmembrane region" description="Helical" evidence="21 23">
    <location>
        <begin position="394"/>
        <end position="414"/>
    </location>
</feature>
<dbReference type="InterPro" id="IPR007318">
    <property type="entry name" value="Phopholipid_MeTrfase"/>
</dbReference>
<dbReference type="SUPFAM" id="SSF54211">
    <property type="entry name" value="Ribosomal protein S5 domain 2-like"/>
    <property type="match status" value="1"/>
</dbReference>
<keyword evidence="18 21" id="KW-0594">Phospholipid biosynthesis</keyword>
<feature type="transmembrane region" description="Helical" evidence="21 23">
    <location>
        <begin position="227"/>
        <end position="247"/>
    </location>
</feature>
<evidence type="ECO:0000256" key="19">
    <source>
        <dbReference type="ARBA" id="ARBA00023264"/>
    </source>
</evidence>
<dbReference type="Gene3D" id="1.20.5.5270">
    <property type="match status" value="1"/>
</dbReference>
<keyword evidence="8 21" id="KW-0812">Transmembrane</keyword>
<accession>A0A9Q8Z933</accession>
<keyword evidence="5 20" id="KW-0645">Protease</keyword>
<proteinExistence type="inferred from homology"/>
<feature type="transmembrane region" description="Helical" evidence="21 23">
    <location>
        <begin position="420"/>
        <end position="439"/>
    </location>
</feature>
<dbReference type="PANTHER" id="PTHR32138:SF0">
    <property type="entry name" value="PHOSPHATIDYLETHANOLAMINE N-METHYLTRANSFERASE"/>
    <property type="match status" value="1"/>
</dbReference>
<keyword evidence="13 20" id="KW-0067">ATP-binding</keyword>
<keyword evidence="19 21" id="KW-1208">Phospholipid metabolism</keyword>
<dbReference type="InterPro" id="IPR003111">
    <property type="entry name" value="Lon_prtase_N"/>
</dbReference>
<dbReference type="GO" id="GO:0005782">
    <property type="term" value="C:peroxisomal matrix"/>
    <property type="evidence" value="ECO:0007669"/>
    <property type="project" value="UniProtKB-SubCell"/>
</dbReference>
<dbReference type="GO" id="GO:0016887">
    <property type="term" value="F:ATP hydrolysis activity"/>
    <property type="evidence" value="ECO:0007669"/>
    <property type="project" value="UniProtKB-UniRule"/>
</dbReference>
<feature type="active site" evidence="20 22">
    <location>
        <position position="1760"/>
    </location>
</feature>
<evidence type="ECO:0000256" key="10">
    <source>
        <dbReference type="ARBA" id="ARBA00022801"/>
    </source>
</evidence>
<dbReference type="Proteomes" id="UP001056012">
    <property type="component" value="Chromosome 4"/>
</dbReference>
<evidence type="ECO:0000256" key="21">
    <source>
        <dbReference type="HAMAP-Rule" id="MF_03217"/>
    </source>
</evidence>
<evidence type="ECO:0000256" key="6">
    <source>
        <dbReference type="ARBA" id="ARBA00022679"/>
    </source>
</evidence>
<evidence type="ECO:0000259" key="26">
    <source>
        <dbReference type="PROSITE" id="PS51787"/>
    </source>
</evidence>
<dbReference type="Pfam" id="PF00004">
    <property type="entry name" value="AAA"/>
    <property type="match status" value="1"/>
</dbReference>
<feature type="region of interest" description="Disordered" evidence="24">
    <location>
        <begin position="1236"/>
        <end position="1264"/>
    </location>
</feature>
<dbReference type="PROSITE" id="PS51786">
    <property type="entry name" value="LON_PROTEOLYTIC"/>
    <property type="match status" value="1"/>
</dbReference>
<dbReference type="GO" id="GO:0004608">
    <property type="term" value="F:phosphatidylethanolamine N-methyltransferase activity"/>
    <property type="evidence" value="ECO:0007669"/>
    <property type="project" value="UniProtKB-UniRule"/>
</dbReference>
<dbReference type="InterPro" id="IPR014721">
    <property type="entry name" value="Ribsml_uS5_D2-typ_fold_subgr"/>
</dbReference>
<dbReference type="InterPro" id="IPR015947">
    <property type="entry name" value="PUA-like_sf"/>
</dbReference>
<dbReference type="InterPro" id="IPR027501">
    <property type="entry name" value="Lonp2_euk"/>
</dbReference>
<feature type="region of interest" description="Disordered" evidence="24">
    <location>
        <begin position="1377"/>
        <end position="1400"/>
    </location>
</feature>
<keyword evidence="11 21" id="KW-0256">Endoplasmic reticulum</keyword>
<evidence type="ECO:0000256" key="22">
    <source>
        <dbReference type="PROSITE-ProRule" id="PRU01122"/>
    </source>
</evidence>
<feature type="compositionally biased region" description="Basic and acidic residues" evidence="24">
    <location>
        <begin position="43"/>
        <end position="53"/>
    </location>
</feature>
<evidence type="ECO:0000313" key="27">
    <source>
        <dbReference type="EMBL" id="USP78731.1"/>
    </source>
</evidence>
<dbReference type="Gene3D" id="1.20.58.1480">
    <property type="match status" value="1"/>
</dbReference>
<dbReference type="GO" id="GO:0005789">
    <property type="term" value="C:endoplasmic reticulum membrane"/>
    <property type="evidence" value="ECO:0007669"/>
    <property type="project" value="UniProtKB-SubCell"/>
</dbReference>
<keyword evidence="7 21" id="KW-0949">S-adenosyl-L-methionine</keyword>
<dbReference type="GO" id="GO:0016558">
    <property type="term" value="P:protein import into peroxisome matrix"/>
    <property type="evidence" value="ECO:0007669"/>
    <property type="project" value="UniProtKB-UniRule"/>
</dbReference>
<evidence type="ECO:0000256" key="13">
    <source>
        <dbReference type="ARBA" id="ARBA00022840"/>
    </source>
</evidence>
<dbReference type="PROSITE" id="PS51787">
    <property type="entry name" value="LON_N"/>
    <property type="match status" value="1"/>
</dbReference>
<evidence type="ECO:0000256" key="23">
    <source>
        <dbReference type="RuleBase" id="RU361122"/>
    </source>
</evidence>
<evidence type="ECO:0000256" key="14">
    <source>
        <dbReference type="ARBA" id="ARBA00022989"/>
    </source>
</evidence>
<evidence type="ECO:0000256" key="9">
    <source>
        <dbReference type="ARBA" id="ARBA00022741"/>
    </source>
</evidence>
<dbReference type="InterPro" id="IPR054594">
    <property type="entry name" value="Lon_lid"/>
</dbReference>
<dbReference type="Pfam" id="PF04191">
    <property type="entry name" value="PEMT"/>
    <property type="match status" value="2"/>
</dbReference>
<dbReference type="Gene3D" id="3.40.50.300">
    <property type="entry name" value="P-loop containing nucleotide triphosphate hydrolases"/>
    <property type="match status" value="1"/>
</dbReference>
<feature type="region of interest" description="Disordered" evidence="24">
    <location>
        <begin position="333"/>
        <end position="356"/>
    </location>
</feature>
<gene>
    <name evidence="27" type="ORF">yc1106_06005</name>
</gene>
<dbReference type="Pfam" id="PF05362">
    <property type="entry name" value="Lon_C"/>
    <property type="match status" value="1"/>
</dbReference>
<feature type="compositionally biased region" description="Basic and acidic residues" evidence="24">
    <location>
        <begin position="1385"/>
        <end position="1400"/>
    </location>
</feature>
<dbReference type="GO" id="GO:0005524">
    <property type="term" value="F:ATP binding"/>
    <property type="evidence" value="ECO:0007669"/>
    <property type="project" value="UniProtKB-UniRule"/>
</dbReference>
<dbReference type="VEuPathDB" id="FungiDB:yc1106_06005"/>
<evidence type="ECO:0000259" key="25">
    <source>
        <dbReference type="PROSITE" id="PS51786"/>
    </source>
</evidence>
<keyword evidence="3 21" id="KW-0444">Lipid biosynthesis</keyword>
<dbReference type="FunFam" id="3.30.230.10:FF:000039">
    <property type="entry name" value="Lon protease homolog 2, peroxisomal"/>
    <property type="match status" value="1"/>
</dbReference>
<evidence type="ECO:0000256" key="4">
    <source>
        <dbReference type="ARBA" id="ARBA00022603"/>
    </source>
</evidence>
<dbReference type="InterPro" id="IPR003959">
    <property type="entry name" value="ATPase_AAA_core"/>
</dbReference>
<evidence type="ECO:0000256" key="5">
    <source>
        <dbReference type="ARBA" id="ARBA00022670"/>
    </source>
</evidence>
<comment type="function">
    <text evidence="21 23">Catalyzes the first step of the methylation pathway of phosphatidylcholine biosynthesis, the SAM-dependent methylation of phosphatidylethanolamine (PE) to phosphatidylmonomethylethanolamine (PMME).</text>
</comment>
<feature type="transmembrane region" description="Helical" evidence="21 23">
    <location>
        <begin position="469"/>
        <end position="489"/>
    </location>
</feature>
<name>A0A9Q8Z933_CURCL</name>
<dbReference type="Gene3D" id="1.10.8.60">
    <property type="match status" value="1"/>
</dbReference>
<dbReference type="EC" id="2.1.1.17" evidence="21"/>
<dbReference type="SUPFAM" id="SSF52540">
    <property type="entry name" value="P-loop containing nucleoside triphosphate hydrolases"/>
    <property type="match status" value="1"/>
</dbReference>
<evidence type="ECO:0000256" key="24">
    <source>
        <dbReference type="SAM" id="MobiDB-lite"/>
    </source>
</evidence>
<dbReference type="SMART" id="SM00464">
    <property type="entry name" value="LON"/>
    <property type="match status" value="1"/>
</dbReference>
<evidence type="ECO:0000256" key="1">
    <source>
        <dbReference type="ARBA" id="ARBA00004127"/>
    </source>
</evidence>
<dbReference type="PROSITE" id="PS50244">
    <property type="entry name" value="S5A_REDUCTASE"/>
    <property type="match status" value="1"/>
</dbReference>
<keyword evidence="4 21" id="KW-0489">Methyltransferase</keyword>
<dbReference type="HAMAP" id="MF_03121">
    <property type="entry name" value="lonp2_euk"/>
    <property type="match status" value="1"/>
</dbReference>
<dbReference type="EMBL" id="CP089277">
    <property type="protein sequence ID" value="USP78731.1"/>
    <property type="molecule type" value="Genomic_DNA"/>
</dbReference>
<feature type="domain" description="Lon proteolytic" evidence="25">
    <location>
        <begin position="1667"/>
        <end position="1854"/>
    </location>
</feature>
<dbReference type="EC" id="3.4.21.-" evidence="20"/>
<evidence type="ECO:0000256" key="3">
    <source>
        <dbReference type="ARBA" id="ARBA00022516"/>
    </source>
</evidence>
<keyword evidence="6 21" id="KW-0808">Transferase</keyword>
<evidence type="ECO:0000313" key="28">
    <source>
        <dbReference type="Proteomes" id="UP001056012"/>
    </source>
</evidence>
<dbReference type="InterPro" id="IPR008269">
    <property type="entry name" value="Lon_proteolytic"/>
</dbReference>
<keyword evidence="28" id="KW-1185">Reference proteome</keyword>
<dbReference type="GO" id="GO:0032259">
    <property type="term" value="P:methylation"/>
    <property type="evidence" value="ECO:0007669"/>
    <property type="project" value="UniProtKB-KW"/>
</dbReference>
<reference evidence="27" key="1">
    <citation type="submission" date="2021-12" db="EMBL/GenBank/DDBJ databases">
        <title>Curvularia clavata genome.</title>
        <authorList>
            <person name="Cao Y."/>
        </authorList>
    </citation>
    <scope>NUCLEOTIDE SEQUENCE</scope>
    <source>
        <strain evidence="27">Yc1106</strain>
    </source>
</reference>
<dbReference type="InterPro" id="IPR003593">
    <property type="entry name" value="AAA+_ATPase"/>
</dbReference>
<feature type="transmembrane region" description="Helical" evidence="21 23">
    <location>
        <begin position="501"/>
        <end position="522"/>
    </location>
</feature>
<dbReference type="GO" id="GO:0016485">
    <property type="term" value="P:protein processing"/>
    <property type="evidence" value="ECO:0007669"/>
    <property type="project" value="UniProtKB-UniRule"/>
</dbReference>
<dbReference type="GO" id="GO:0006656">
    <property type="term" value="P:phosphatidylcholine biosynthetic process"/>
    <property type="evidence" value="ECO:0007669"/>
    <property type="project" value="UniProtKB-UniRule"/>
</dbReference>
<dbReference type="CDD" id="cd19500">
    <property type="entry name" value="RecA-like_Lon"/>
    <property type="match status" value="1"/>
</dbReference>
<feature type="transmembrane region" description="Helical" evidence="21 23">
    <location>
        <begin position="200"/>
        <end position="221"/>
    </location>
</feature>
<dbReference type="FunFam" id="1.20.5.5270:FF:000002">
    <property type="entry name" value="Lon protease homolog"/>
    <property type="match status" value="1"/>
</dbReference>
<feature type="transmembrane region" description="Helical" evidence="21 23">
    <location>
        <begin position="291"/>
        <end position="313"/>
    </location>
</feature>
<feature type="transmembrane region" description="Helical" evidence="21 23">
    <location>
        <begin position="259"/>
        <end position="279"/>
    </location>
</feature>
<feature type="domain" description="Lon N-terminal" evidence="26">
    <location>
        <begin position="954"/>
        <end position="1198"/>
    </location>
</feature>
<protein>
    <recommendedName>
        <fullName evidence="20 21">Multifunctional fusion protein</fullName>
    </recommendedName>
    <domain>
        <recommendedName>
            <fullName evidence="21">Phosphatidylethanolamine N-methyltransferase</fullName>
            <shortName evidence="21">PE methyltransferase</shortName>
            <shortName evidence="21">PEAMT</shortName>
            <shortName evidence="21">PEMT</shortName>
            <ecNumber evidence="21">2.1.1.17</ecNumber>
        </recommendedName>
    </domain>
    <domain>
        <recommendedName>
            <fullName evidence="20">Lon protease homolog 2, peroxisomal</fullName>
            <ecNumber evidence="20">3.4.21.-</ecNumber>
        </recommendedName>
    </domain>
</protein>
<dbReference type="OrthoDB" id="4583at2759"/>
<keyword evidence="17 20" id="KW-0576">Peroxisome</keyword>
<dbReference type="PROSITE" id="PS51598">
    <property type="entry name" value="SAM_CHO2"/>
    <property type="match status" value="1"/>
</dbReference>
<comment type="catalytic activity">
    <reaction evidence="21 23">
        <text>a 1,2-diacyl-sn-glycero-3-phosphoethanolamine + S-adenosyl-L-methionine = a 1,2-diacyl-sn-glycero-3-phospho-N-methylethanolamine + S-adenosyl-L-homocysteine + H(+)</text>
        <dbReference type="Rhea" id="RHEA:11164"/>
        <dbReference type="ChEBI" id="CHEBI:15378"/>
        <dbReference type="ChEBI" id="CHEBI:57856"/>
        <dbReference type="ChEBI" id="CHEBI:59789"/>
        <dbReference type="ChEBI" id="CHEBI:64573"/>
        <dbReference type="ChEBI" id="CHEBI:64612"/>
        <dbReference type="EC" id="2.1.1.17"/>
    </reaction>
</comment>
<comment type="similarity">
    <text evidence="20 22">Belongs to the peptidase S16 family.</text>
</comment>
<dbReference type="PRINTS" id="PR00830">
    <property type="entry name" value="ENDOLAPTASE"/>
</dbReference>
<dbReference type="Pfam" id="PF02190">
    <property type="entry name" value="LON_substr_bdg"/>
    <property type="match status" value="1"/>
</dbReference>
<keyword evidence="15 21" id="KW-0443">Lipid metabolism</keyword>
<dbReference type="FunFam" id="1.10.8.60:FF:000091">
    <property type="entry name" value="Lon protease homolog 2, peroxisomal"/>
    <property type="match status" value="1"/>
</dbReference>
<organism evidence="27 28">
    <name type="scientific">Curvularia clavata</name>
    <dbReference type="NCBI Taxonomy" id="95742"/>
    <lineage>
        <taxon>Eukaryota</taxon>
        <taxon>Fungi</taxon>
        <taxon>Dikarya</taxon>
        <taxon>Ascomycota</taxon>
        <taxon>Pezizomycotina</taxon>
        <taxon>Dothideomycetes</taxon>
        <taxon>Pleosporomycetidae</taxon>
        <taxon>Pleosporales</taxon>
        <taxon>Pleosporineae</taxon>
        <taxon>Pleosporaceae</taxon>
        <taxon>Curvularia</taxon>
    </lineage>
</organism>
<keyword evidence="16 21" id="KW-0472">Membrane</keyword>
<feature type="region of interest" description="Disordered" evidence="24">
    <location>
        <begin position="1"/>
        <end position="64"/>
    </location>
</feature>
<evidence type="ECO:0000256" key="7">
    <source>
        <dbReference type="ARBA" id="ARBA00022691"/>
    </source>
</evidence>
<dbReference type="PANTHER" id="PTHR32138">
    <property type="entry name" value="PHOSPHATIDYLETHANOLAMINE N-METHYLTRANSFERASE"/>
    <property type="match status" value="1"/>
</dbReference>
<evidence type="ECO:0000256" key="20">
    <source>
        <dbReference type="HAMAP-Rule" id="MF_03121"/>
    </source>
</evidence>
<dbReference type="Gene3D" id="2.30.130.40">
    <property type="entry name" value="LON domain-like"/>
    <property type="match status" value="1"/>
</dbReference>
<sequence>MADVSNGSKADGSQLRERPSTKPLHLNSADDAKQKVLQLNDDEDKKHKGDASKKRTYGRTPDGTVFIVPQTHDMVSQLLSPSQPKNLSDLAVLAVLASMILTFFALPKSARIPVFAIVFLFWRAGYNAGIGWLLDGQSKHNRLVLWAKQSHIFEKPETGKNPNPALYKLLKRELEIKIPEDYKFEDAPLEYNTWLVFRRVVDLILMCDFVSYCLFAIACFNRPQESWLLWALRWTTGIALFLFNLWVKLDAHRVVKDFAWYWGDFFYLIDQSLTFDGVFEMAPHPMYSIGYAGYYGIALMTASYKVLAISIIAHAAQFAFLSIVEEPHIEATYNPAPPRRTRHNSGEVAPEDRPRTSQTELAFGETAYDPSKQPAPTHHIVGPLNTDFHRSIDVTVVLLSFYMLCLAVLTPNTWTVKAFLFINALGWRLWYALGLGYILDRQSKKKNWTKHFIKYGDTKEEAWRQWKSLYHMSMTMSHASFVAVAWKMYSLPSDGLNGLALFRHVLGVAMIALQMWVAMSIYESLGEFGWFCGDFFFDPPSKSLTYSGIYRFLNNPERVLGLAGVWGIAIITWSPAVFYLATTAHILNLAFLQFVEKPHVIKLYGRNLREMSGVSKTVRQALPDPVRQWQSAADRSKIATKFDKFAHETTSLFKAPRTRITISRSSEDISGLDVRQYKLEVEGTLLPPTVEKQKNGGREGELARIPAARTNDFKTLILEYGAPIKVRWQAPLNHSKKDWIGLYMVADNQSREITHISSNGRWVATNKDMFDTARAEDGILVSDKLEPANPADEESSDCYTGEVEFHGDKLWWTTGVFEFRYHHGGGHHVMALSQAFEIRIPKFDEDDVEVDENGTIHRAVEEALLPIIQNCFDRDPEVAPSTPEEPFGSRVERHGKFAKRVVFAVHQMFGIEFAPEVVQADGTVRNLAWRICNAKKVLHLMMGKGSSKTSTTVLPLIPLAPPLAVLPGTTLKIPITNRSDVAAILAKIYSVSPTAKPDAAITVACVPLRSNTLGPDGNLLIEDGHKREKTRYESDPMLATKKDIFGYACVAKVSGVQGRKQGDLSLIVEGLERVQVVDVVQERPYFEGELAPVEEYIDVANEDLLNQFNLLKQLSRELLALVRLSAILPRTPQVTLSPIVARRLEMFITRKDLSDAGLLADFMANVVDSTHEETLRVLAAIDVKERVDRVIEILQRQISNIQGNTRMTVATTQTSSTTLDMDTLRKLQQEALKRRGKMGNLPPGFPAGFPGGGQQQASEDEPNEIDELKKRLEDAKLSPDANKVAQRELSRLQKMNPAQAEYQVCRNYLENLAEIPWSKTTVDQLDSNTLIRAKQQLDNDHYGLEKIKKRLLEYLAVLKLKEQANKSIDDQIRALTEAPGADADGESKKEEAGSKVTKEPSDAEVKLLEKKRMVDKSPIMLLVGPPGTGKTSLAKSVATALGRKFHRISLGGVRDEAEIRGHRRTYVAAMPGLIVNGLKKVGVANPVFLLDEIDKLGMSNHNGDPGAAMLEVLDPEQNHTFTDHYVNIPIDLSKVLFIATANSLDTIPPPLLDRMETIQLSGYTTLEKRHIASRHLIPKQITSNGLHPEHLQIPNDVLDKIITSYTRESGVRNLEREIGSVCRAKAVEYATAKDTNTLAAYSPIVTLEDLDATLGIEKFAEELTEQTARPGVITGLVAYSTGGQGSILFIEIADMPGQGRVQLTGKLGDVLKESVEVALTWVKAHAFDLGLSTTHDEDIMKNRSIHVHCPSGAIPKDGPSAGLAHTIGLISLFSNQPVPPTLAMTGEISLRGRVLPVGGIKEKLIGALRAGVERVLLPEGNRKDARELPEEVIQGLKIEFVGHIWEALGKVWPERWEGEAARGWESRL</sequence>
<dbReference type="Gene3D" id="3.30.230.10">
    <property type="match status" value="1"/>
</dbReference>
<keyword evidence="9 20" id="KW-0547">Nucleotide-binding</keyword>
<evidence type="ECO:0000256" key="11">
    <source>
        <dbReference type="ARBA" id="ARBA00022824"/>
    </source>
</evidence>
<evidence type="ECO:0000256" key="8">
    <source>
        <dbReference type="ARBA" id="ARBA00022692"/>
    </source>
</evidence>
<evidence type="ECO:0000256" key="2">
    <source>
        <dbReference type="ARBA" id="ARBA00004253"/>
    </source>
</evidence>
<feature type="binding site" evidence="20">
    <location>
        <begin position="1424"/>
        <end position="1431"/>
    </location>
    <ligand>
        <name>ATP</name>
        <dbReference type="ChEBI" id="CHEBI:30616"/>
    </ligand>
</feature>
<evidence type="ECO:0000256" key="16">
    <source>
        <dbReference type="ARBA" id="ARBA00023136"/>
    </source>
</evidence>
<dbReference type="Pfam" id="PF22667">
    <property type="entry name" value="Lon_lid"/>
    <property type="match status" value="1"/>
</dbReference>
<keyword evidence="10 20" id="KW-0378">Hydrolase</keyword>
<comment type="subcellular location">
    <subcellularLocation>
        <location evidence="1">Endomembrane system</location>
        <topology evidence="1">Multi-pass membrane protein</topology>
    </subcellularLocation>
    <subcellularLocation>
        <location evidence="21 23">Endoplasmic reticulum membrane</location>
        <topology evidence="21 23">Multi-pass membrane protein</topology>
    </subcellularLocation>
    <subcellularLocation>
        <location evidence="2 20">Peroxisome matrix</location>
    </subcellularLocation>
</comment>